<organism evidence="1 2">
    <name type="scientific">Motilimonas cestriensis</name>
    <dbReference type="NCBI Taxonomy" id="2742685"/>
    <lineage>
        <taxon>Bacteria</taxon>
        <taxon>Pseudomonadati</taxon>
        <taxon>Pseudomonadota</taxon>
        <taxon>Gammaproteobacteria</taxon>
        <taxon>Alteromonadales</taxon>
        <taxon>Alteromonadales genera incertae sedis</taxon>
        <taxon>Motilimonas</taxon>
    </lineage>
</organism>
<reference evidence="1 2" key="1">
    <citation type="journal article" date="2022" name="Environ. Microbiol. Rep.">
        <title>Eco-phylogenetic analyses reveal divergent evolution of vitamin B12 metabolism in the marine bacterial family 'Psychromonadaceae'.</title>
        <authorList>
            <person name="Jin X."/>
            <person name="Yang Y."/>
            <person name="Cao H."/>
            <person name="Gao B."/>
            <person name="Zhao Z."/>
        </authorList>
    </citation>
    <scope>NUCLEOTIDE SEQUENCE [LARGE SCALE GENOMIC DNA]</scope>
    <source>
        <strain evidence="1 2">MKS20</strain>
    </source>
</reference>
<proteinExistence type="predicted"/>
<protein>
    <recommendedName>
        <fullName evidence="3">Mobile element protein</fullName>
    </recommendedName>
</protein>
<keyword evidence="2" id="KW-1185">Reference proteome</keyword>
<sequence>MTVKSEQAARCRAKRLNRTKRIVSSSVKAAAYFEIFFNKKRAHYDHS</sequence>
<dbReference type="RefSeq" id="WP_233051747.1">
    <property type="nucleotide sequence ID" value="NZ_JAIMJA010000004.1"/>
</dbReference>
<accession>A0ABS8W722</accession>
<comment type="caution">
    <text evidence="1">The sequence shown here is derived from an EMBL/GenBank/DDBJ whole genome shotgun (WGS) entry which is preliminary data.</text>
</comment>
<evidence type="ECO:0000313" key="1">
    <source>
        <dbReference type="EMBL" id="MCE2594167.1"/>
    </source>
</evidence>
<dbReference type="EMBL" id="JAIMJA010000004">
    <property type="protein sequence ID" value="MCE2594167.1"/>
    <property type="molecule type" value="Genomic_DNA"/>
</dbReference>
<gene>
    <name evidence="1" type="ORF">K6Y31_04995</name>
</gene>
<evidence type="ECO:0008006" key="3">
    <source>
        <dbReference type="Google" id="ProtNLM"/>
    </source>
</evidence>
<name>A0ABS8W722_9GAMM</name>
<dbReference type="Proteomes" id="UP001201273">
    <property type="component" value="Unassembled WGS sequence"/>
</dbReference>
<evidence type="ECO:0000313" key="2">
    <source>
        <dbReference type="Proteomes" id="UP001201273"/>
    </source>
</evidence>